<evidence type="ECO:0000256" key="4">
    <source>
        <dbReference type="ARBA" id="ARBA00022630"/>
    </source>
</evidence>
<dbReference type="SUPFAM" id="SSF51412">
    <property type="entry name" value="Inosine monophosphate dehydrogenase (IMPDH)"/>
    <property type="match status" value="1"/>
</dbReference>
<dbReference type="PROSITE" id="PS00912">
    <property type="entry name" value="DHODEHASE_2"/>
    <property type="match status" value="1"/>
</dbReference>
<sequence>MQDIVDTELPIVAAPMAGGATTIDLVAAVADAGGLGFLAAGYKTPQAMLEDIGSVRARGLERFGVNLFLPAPSGMSERVFRAYAETLQDDAGRYGLDLSGAPLREDDDHWREKIDALITDPVPVVSVTFGVPDARDVRALQRVGTRVLVTVTTVAEALAAREVAPDGLVVQGSDAGGHSGTHDPARRIEPVSTEEVVREVVAAAGLPVIAGGGVDGPEKVRAVLAAGAQAVAVGTLLLRTDESGASRVHRDALADPRFAETVITRAFTGRPARALRNAFIEAHEAEAPLGYPVIHHLTREMRQAAARAGDADRVHLWAGTGWRSARTGPVGDAVRDLARLV</sequence>
<gene>
    <name evidence="10" type="ORF">J5V96_03025</name>
    <name evidence="11" type="ORF">J5V96_13270</name>
</gene>
<dbReference type="EMBL" id="JAGFOA010000001">
    <property type="protein sequence ID" value="MBO3662478.1"/>
    <property type="molecule type" value="Genomic_DNA"/>
</dbReference>
<evidence type="ECO:0000256" key="1">
    <source>
        <dbReference type="ARBA" id="ARBA00001917"/>
    </source>
</evidence>
<dbReference type="Pfam" id="PF03060">
    <property type="entry name" value="NMO"/>
    <property type="match status" value="1"/>
</dbReference>
<evidence type="ECO:0000313" key="12">
    <source>
        <dbReference type="Proteomes" id="UP000680132"/>
    </source>
</evidence>
<comment type="cofactor">
    <cofactor evidence="1">
        <name>FMN</name>
        <dbReference type="ChEBI" id="CHEBI:58210"/>
    </cofactor>
</comment>
<comment type="similarity">
    <text evidence="2">Belongs to the nitronate monooxygenase family. NMO class I subfamily.</text>
</comment>
<dbReference type="GO" id="GO:0006207">
    <property type="term" value="P:'de novo' pyrimidine nucleobase biosynthetic process"/>
    <property type="evidence" value="ECO:0007669"/>
    <property type="project" value="InterPro"/>
</dbReference>
<dbReference type="Gene3D" id="3.20.20.70">
    <property type="entry name" value="Aldolase class I"/>
    <property type="match status" value="1"/>
</dbReference>
<name>A0A939QGR2_9MICO</name>
<dbReference type="GO" id="GO:0018580">
    <property type="term" value="F:nitronate monooxygenase activity"/>
    <property type="evidence" value="ECO:0007669"/>
    <property type="project" value="InterPro"/>
</dbReference>
<evidence type="ECO:0000256" key="8">
    <source>
        <dbReference type="ARBA" id="ARBA00031155"/>
    </source>
</evidence>
<dbReference type="AlphaFoldDB" id="A0A939QGR2"/>
<proteinExistence type="inferred from homology"/>
<keyword evidence="4" id="KW-0285">Flavoprotein</keyword>
<evidence type="ECO:0000313" key="11">
    <source>
        <dbReference type="EMBL" id="MBO3664470.1"/>
    </source>
</evidence>
<reference evidence="10" key="1">
    <citation type="submission" date="2021-03" db="EMBL/GenBank/DDBJ databases">
        <title>Microbacterium sp. nov., a novel actinobacterium isolated from cow dung.</title>
        <authorList>
            <person name="Zhang L."/>
        </authorList>
    </citation>
    <scope>NUCLEOTIDE SEQUENCE</scope>
    <source>
        <strain evidence="10">NEAU-LLB</strain>
    </source>
</reference>
<organism evidence="10 12">
    <name type="scientific">Microbacterium stercoris</name>
    <dbReference type="NCBI Taxonomy" id="2820289"/>
    <lineage>
        <taxon>Bacteria</taxon>
        <taxon>Bacillati</taxon>
        <taxon>Actinomycetota</taxon>
        <taxon>Actinomycetes</taxon>
        <taxon>Micrococcales</taxon>
        <taxon>Microbacteriaceae</taxon>
        <taxon>Microbacterium</taxon>
    </lineage>
</organism>
<keyword evidence="12" id="KW-1185">Reference proteome</keyword>
<dbReference type="InterPro" id="IPR013785">
    <property type="entry name" value="Aldolase_TIM"/>
</dbReference>
<dbReference type="RefSeq" id="WP_208500150.1">
    <property type="nucleotide sequence ID" value="NZ_JAGFOA010000001.1"/>
</dbReference>
<evidence type="ECO:0000256" key="3">
    <source>
        <dbReference type="ARBA" id="ARBA00022575"/>
    </source>
</evidence>
<keyword evidence="6" id="KW-0560">Oxidoreductase</keyword>
<dbReference type="EMBL" id="JAGFOA010000005">
    <property type="protein sequence ID" value="MBO3664470.1"/>
    <property type="molecule type" value="Genomic_DNA"/>
</dbReference>
<evidence type="ECO:0000256" key="2">
    <source>
        <dbReference type="ARBA" id="ARBA00009881"/>
    </source>
</evidence>
<keyword evidence="3" id="KW-0216">Detoxification</keyword>
<evidence type="ECO:0000313" key="10">
    <source>
        <dbReference type="EMBL" id="MBO3662478.1"/>
    </source>
</evidence>
<dbReference type="GO" id="GO:0009636">
    <property type="term" value="P:response to toxic substance"/>
    <property type="evidence" value="ECO:0007669"/>
    <property type="project" value="UniProtKB-KW"/>
</dbReference>
<keyword evidence="5" id="KW-0288">FMN</keyword>
<dbReference type="GO" id="GO:0016627">
    <property type="term" value="F:oxidoreductase activity, acting on the CH-CH group of donors"/>
    <property type="evidence" value="ECO:0007669"/>
    <property type="project" value="InterPro"/>
</dbReference>
<dbReference type="InterPro" id="IPR004136">
    <property type="entry name" value="NMO"/>
</dbReference>
<evidence type="ECO:0000256" key="5">
    <source>
        <dbReference type="ARBA" id="ARBA00022643"/>
    </source>
</evidence>
<evidence type="ECO:0000256" key="7">
    <source>
        <dbReference type="ARBA" id="ARBA00023033"/>
    </source>
</evidence>
<accession>A0A939QGR2</accession>
<dbReference type="InterPro" id="IPR001295">
    <property type="entry name" value="Dihydroorotate_DH_CS"/>
</dbReference>
<comment type="caution">
    <text evidence="10">The sequence shown here is derived from an EMBL/GenBank/DDBJ whole genome shotgun (WGS) entry which is preliminary data.</text>
</comment>
<evidence type="ECO:0000256" key="6">
    <source>
        <dbReference type="ARBA" id="ARBA00023002"/>
    </source>
</evidence>
<comment type="catalytic activity">
    <reaction evidence="9">
        <text>3 propionate 3-nitronate + 3 O2 + H2O = 3 3-oxopropanoate + 2 nitrate + nitrite + H2O2 + 3 H(+)</text>
        <dbReference type="Rhea" id="RHEA:57332"/>
        <dbReference type="ChEBI" id="CHEBI:15377"/>
        <dbReference type="ChEBI" id="CHEBI:15378"/>
        <dbReference type="ChEBI" id="CHEBI:15379"/>
        <dbReference type="ChEBI" id="CHEBI:16240"/>
        <dbReference type="ChEBI" id="CHEBI:16301"/>
        <dbReference type="ChEBI" id="CHEBI:17632"/>
        <dbReference type="ChEBI" id="CHEBI:33190"/>
        <dbReference type="ChEBI" id="CHEBI:136067"/>
    </reaction>
</comment>
<dbReference type="PANTHER" id="PTHR42747:SF3">
    <property type="entry name" value="NITRONATE MONOOXYGENASE-RELATED"/>
    <property type="match status" value="1"/>
</dbReference>
<dbReference type="Proteomes" id="UP000680132">
    <property type="component" value="Unassembled WGS sequence"/>
</dbReference>
<dbReference type="PANTHER" id="PTHR42747">
    <property type="entry name" value="NITRONATE MONOOXYGENASE-RELATED"/>
    <property type="match status" value="1"/>
</dbReference>
<keyword evidence="7 10" id="KW-0503">Monooxygenase</keyword>
<dbReference type="CDD" id="cd04730">
    <property type="entry name" value="NPD_like"/>
    <property type="match status" value="1"/>
</dbReference>
<protein>
    <recommendedName>
        <fullName evidence="8">Propionate 3-nitronate monooxygenase</fullName>
    </recommendedName>
</protein>
<evidence type="ECO:0000256" key="9">
    <source>
        <dbReference type="ARBA" id="ARBA00049401"/>
    </source>
</evidence>